<organism evidence="2 3">
    <name type="scientific">Thiocapsa imhoffii</name>
    <dbReference type="NCBI Taxonomy" id="382777"/>
    <lineage>
        <taxon>Bacteria</taxon>
        <taxon>Pseudomonadati</taxon>
        <taxon>Pseudomonadota</taxon>
        <taxon>Gammaproteobacteria</taxon>
        <taxon>Chromatiales</taxon>
        <taxon>Chromatiaceae</taxon>
        <taxon>Thiocapsa</taxon>
    </lineage>
</organism>
<keyword evidence="1" id="KW-0472">Membrane</keyword>
<dbReference type="EMBL" id="NRSD01000010">
    <property type="protein sequence ID" value="MBK1645106.1"/>
    <property type="molecule type" value="Genomic_DNA"/>
</dbReference>
<keyword evidence="1" id="KW-1133">Transmembrane helix</keyword>
<evidence type="ECO:0000313" key="2">
    <source>
        <dbReference type="EMBL" id="MBK1645106.1"/>
    </source>
</evidence>
<comment type="caution">
    <text evidence="2">The sequence shown here is derived from an EMBL/GenBank/DDBJ whole genome shotgun (WGS) entry which is preliminary data.</text>
</comment>
<accession>A0A9X0WI14</accession>
<name>A0A9X0WI14_9GAMM</name>
<dbReference type="RefSeq" id="WP_200387917.1">
    <property type="nucleotide sequence ID" value="NZ_NRSD01000010.1"/>
</dbReference>
<proteinExistence type="predicted"/>
<gene>
    <name evidence="2" type="ORF">CKO25_10675</name>
</gene>
<feature type="transmembrane region" description="Helical" evidence="1">
    <location>
        <begin position="51"/>
        <end position="74"/>
    </location>
</feature>
<keyword evidence="3" id="KW-1185">Reference proteome</keyword>
<dbReference type="AlphaFoldDB" id="A0A9X0WI14"/>
<evidence type="ECO:0000313" key="3">
    <source>
        <dbReference type="Proteomes" id="UP001138802"/>
    </source>
</evidence>
<keyword evidence="1" id="KW-0812">Transmembrane</keyword>
<protein>
    <submittedName>
        <fullName evidence="2">Uncharacterized protein</fullName>
    </submittedName>
</protein>
<evidence type="ECO:0000256" key="1">
    <source>
        <dbReference type="SAM" id="Phobius"/>
    </source>
</evidence>
<dbReference type="Proteomes" id="UP001138802">
    <property type="component" value="Unassembled WGS sequence"/>
</dbReference>
<feature type="transmembrane region" description="Helical" evidence="1">
    <location>
        <begin position="12"/>
        <end position="31"/>
    </location>
</feature>
<sequence length="269" mass="28505">MQIAARAQGFARFAAVGLSVTLFGAAFLHIASVTHLLDASVLGGHWSPRGLPLPLVGVGGNAMAINLIAIGLLYRFGRTAPPPAPGRTAPAATRNRALPVVAGLEIASLPRHGGSRLVAVAFPDTGPDTSPTCGDGACRTPTLLYRVTTAPDGQETPTLILISTQDWFEIGSWSIGRFDLFAYGQRPDGVDAQIDSVEVYRCDQVCWPRCNSPPRPERDAEWSTRRATSAWRIEREDDAKTTLANGEAAAPVVGGVRRGGRPTTVLCSP</sequence>
<reference evidence="2 3" key="1">
    <citation type="journal article" date="2020" name="Microorganisms">
        <title>Osmotic Adaptation and Compatible Solute Biosynthesis of Phototrophic Bacteria as Revealed from Genome Analyses.</title>
        <authorList>
            <person name="Imhoff J.F."/>
            <person name="Rahn T."/>
            <person name="Kunzel S."/>
            <person name="Keller A."/>
            <person name="Neulinger S.C."/>
        </authorList>
    </citation>
    <scope>NUCLEOTIDE SEQUENCE [LARGE SCALE GENOMIC DNA]</scope>
    <source>
        <strain evidence="2 3">DSM 21303</strain>
    </source>
</reference>